<reference evidence="2" key="1">
    <citation type="submission" date="2021-05" db="EMBL/GenBank/DDBJ databases">
        <authorList>
            <person name="Alioto T."/>
            <person name="Alioto T."/>
            <person name="Gomez Garrido J."/>
        </authorList>
    </citation>
    <scope>NUCLEOTIDE SEQUENCE</scope>
</reference>
<name>A0A8D7ZWK2_CULPI</name>
<keyword evidence="2" id="KW-0675">Receptor</keyword>
<dbReference type="InterPro" id="IPR026784">
    <property type="entry name" value="Coact_PPARg"/>
</dbReference>
<dbReference type="Gene3D" id="3.40.50.1010">
    <property type="entry name" value="5'-nuclease"/>
    <property type="match status" value="1"/>
</dbReference>
<dbReference type="AlphaFoldDB" id="A0A8D7ZWK2"/>
<dbReference type="InterPro" id="IPR029060">
    <property type="entry name" value="PIN-like_dom_sf"/>
</dbReference>
<protein>
    <submittedName>
        <fullName evidence="2">Constitutive coactivator of peroxisome proliferator-activated receptor gamma</fullName>
    </submittedName>
</protein>
<dbReference type="PANTHER" id="PTHR15976">
    <property type="entry name" value="CONSTITUTIVE COACTIVATOR OF PEROXISOME PROLIFERATOR-ACTIVATED RECEPTOR GAMMA"/>
    <property type="match status" value="1"/>
</dbReference>
<dbReference type="SUPFAM" id="SSF88723">
    <property type="entry name" value="PIN domain-like"/>
    <property type="match status" value="1"/>
</dbReference>
<evidence type="ECO:0000256" key="1">
    <source>
        <dbReference type="ARBA" id="ARBA00009495"/>
    </source>
</evidence>
<organism evidence="2">
    <name type="scientific">Culex pipiens</name>
    <name type="common">House mosquito</name>
    <dbReference type="NCBI Taxonomy" id="7175"/>
    <lineage>
        <taxon>Eukaryota</taxon>
        <taxon>Metazoa</taxon>
        <taxon>Ecdysozoa</taxon>
        <taxon>Arthropoda</taxon>
        <taxon>Hexapoda</taxon>
        <taxon>Insecta</taxon>
        <taxon>Pterygota</taxon>
        <taxon>Neoptera</taxon>
        <taxon>Endopterygota</taxon>
        <taxon>Diptera</taxon>
        <taxon>Nematocera</taxon>
        <taxon>Culicoidea</taxon>
        <taxon>Culicidae</taxon>
        <taxon>Culicinae</taxon>
        <taxon>Culicini</taxon>
        <taxon>Culex</taxon>
        <taxon>Culex</taxon>
    </lineage>
</organism>
<evidence type="ECO:0000313" key="2">
    <source>
        <dbReference type="EMBL" id="CAG6445099.1"/>
    </source>
</evidence>
<proteinExistence type="inferred from homology"/>
<dbReference type="PANTHER" id="PTHR15976:SF16">
    <property type="entry name" value="ASTEROID DOMAIN-CONTAINING PROTEIN"/>
    <property type="match status" value="1"/>
</dbReference>
<accession>A0A8D7ZWK2</accession>
<sequence length="567" mass="65415">MGVTGLDFYMRKKVANGCTLVDIRNEIRKFKSTASPTTLVFDFQSLYESSCSPDLSGVLCGGRYELVFQLVERFLQQIQQLGVKMVFFNDGVFKKSKNFAVWTARHNAAYERELQIIDSVDNGDDLRTLVSKYRRSIPVNTQYPLKSLAKRYGEFRLSVTGETKKEMVAYANSVNALAIISNNSDMMIFRGNWRFWSSKDLSFEKLTTREFSRLALRTHLGLDEKQLALFATLASNNGFIPSEELVSFRRRHLINQYEFQELAEYVRKPHSDLVVEIFGPSANEDVIRNGFQKSLDYYGADFIEQEQASSEDPMLNFFKECGKAFLYKLWTGVISHYALTLIDLRDDGFGAEYPTLSLKIILREAAIAVYHCRDRSSRVFITKTAHTNGYAEQTCALEFPQHVEPPTPQELLSTDPAVHAKLADTKLKLYCWIISDNLDHRQLDAIPPKLMPTVATLYFLVEHQVVELFEADLLLYVAYEVVFKMYDMINIRYPKKLDGRAFRVAFLYNAISQHVLRSLNVVGLDGLGYPEYPQFDGVRFHNLYRDWSRGDRNLEQIQPWRMYANIF</sequence>
<dbReference type="GO" id="GO:0005634">
    <property type="term" value="C:nucleus"/>
    <property type="evidence" value="ECO:0007669"/>
    <property type="project" value="TreeGrafter"/>
</dbReference>
<dbReference type="EMBL" id="HBUE01004241">
    <property type="protein sequence ID" value="CAG6445099.1"/>
    <property type="molecule type" value="Transcribed_RNA"/>
</dbReference>
<dbReference type="EMBL" id="HBUE01004239">
    <property type="protein sequence ID" value="CAG6445098.1"/>
    <property type="molecule type" value="Transcribed_RNA"/>
</dbReference>
<comment type="similarity">
    <text evidence="1">Belongs to the constitutive coactivator of PPAR-gamma family.</text>
</comment>